<feature type="transmembrane region" description="Helical" evidence="1">
    <location>
        <begin position="167"/>
        <end position="192"/>
    </location>
</feature>
<keyword evidence="1" id="KW-0812">Transmembrane</keyword>
<keyword evidence="1" id="KW-1133">Transmembrane helix</keyword>
<dbReference type="InterPro" id="IPR037185">
    <property type="entry name" value="EmrE-like"/>
</dbReference>
<evidence type="ECO:0000259" key="2">
    <source>
        <dbReference type="Pfam" id="PF00892"/>
    </source>
</evidence>
<feature type="transmembrane region" description="Helical" evidence="1">
    <location>
        <begin position="24"/>
        <end position="43"/>
    </location>
</feature>
<dbReference type="InterPro" id="IPR000620">
    <property type="entry name" value="EamA_dom"/>
</dbReference>
<dbReference type="Pfam" id="PF00892">
    <property type="entry name" value="EamA"/>
    <property type="match status" value="2"/>
</dbReference>
<name>A0A2T0RRG7_9RHOB</name>
<dbReference type="GO" id="GO:0016020">
    <property type="term" value="C:membrane"/>
    <property type="evidence" value="ECO:0007669"/>
    <property type="project" value="InterPro"/>
</dbReference>
<feature type="domain" description="EamA" evidence="2">
    <location>
        <begin position="2"/>
        <end position="128"/>
    </location>
</feature>
<evidence type="ECO:0000313" key="4">
    <source>
        <dbReference type="Proteomes" id="UP000239480"/>
    </source>
</evidence>
<protein>
    <submittedName>
        <fullName evidence="3">EamA-like transporter family protein</fullName>
    </submittedName>
</protein>
<keyword evidence="1" id="KW-0472">Membrane</keyword>
<accession>A0A2T0RRG7</accession>
<proteinExistence type="predicted"/>
<feature type="transmembrane region" description="Helical" evidence="1">
    <location>
        <begin position="253"/>
        <end position="270"/>
    </location>
</feature>
<dbReference type="PANTHER" id="PTHR22911">
    <property type="entry name" value="ACYL-MALONYL CONDENSING ENZYME-RELATED"/>
    <property type="match status" value="1"/>
</dbReference>
<dbReference type="SUPFAM" id="SSF103481">
    <property type="entry name" value="Multidrug resistance efflux transporter EmrE"/>
    <property type="match status" value="2"/>
</dbReference>
<dbReference type="EMBL" id="PVTD01000004">
    <property type="protein sequence ID" value="PRY23683.1"/>
    <property type="molecule type" value="Genomic_DNA"/>
</dbReference>
<dbReference type="Proteomes" id="UP000239480">
    <property type="component" value="Unassembled WGS sequence"/>
</dbReference>
<dbReference type="PANTHER" id="PTHR22911:SF135">
    <property type="entry name" value="BLR4310 PROTEIN"/>
    <property type="match status" value="1"/>
</dbReference>
<sequence length="287" mass="29658">MVAAMAAFALEDMFLKSAAWEVPVGQILMLFGTGGTLGFLILARIRGERVFTRALLSRGIALRAALESTARLCYTLAIALTPLSSASAILQATPLVVVAGAALLLGERVAWSRWLAILAGFGGVLMILRPGPGSFEAASLFAVFGMLGFAGRDLTTRVMPRGLSNATLGFCGFVVLIPTGALFLAATGGAVWPSASSWAALAAGTLFGIVAYAALTAAMRTGEVSVVTPFRYSRLLFGVTLGVLVFGERPDTATLLGSAVILGSGLFIMLGRRKTAPVQRASGGRSA</sequence>
<dbReference type="OrthoDB" id="7165334at2"/>
<dbReference type="Gene3D" id="1.10.3730.20">
    <property type="match status" value="1"/>
</dbReference>
<reference evidence="3 4" key="1">
    <citation type="submission" date="2018-03" db="EMBL/GenBank/DDBJ databases">
        <title>Genomic Encyclopedia of Archaeal and Bacterial Type Strains, Phase II (KMG-II): from individual species to whole genera.</title>
        <authorList>
            <person name="Goeker M."/>
        </authorList>
    </citation>
    <scope>NUCLEOTIDE SEQUENCE [LARGE SCALE GENOMIC DNA]</scope>
    <source>
        <strain evidence="3 4">DSM 29328</strain>
    </source>
</reference>
<comment type="caution">
    <text evidence="3">The sequence shown here is derived from an EMBL/GenBank/DDBJ whole genome shotgun (WGS) entry which is preliminary data.</text>
</comment>
<evidence type="ECO:0000256" key="1">
    <source>
        <dbReference type="SAM" id="Phobius"/>
    </source>
</evidence>
<feature type="domain" description="EamA" evidence="2">
    <location>
        <begin position="140"/>
        <end position="269"/>
    </location>
</feature>
<feature type="transmembrane region" description="Helical" evidence="1">
    <location>
        <begin position="230"/>
        <end position="247"/>
    </location>
</feature>
<feature type="transmembrane region" description="Helical" evidence="1">
    <location>
        <begin position="137"/>
        <end position="155"/>
    </location>
</feature>
<feature type="transmembrane region" description="Helical" evidence="1">
    <location>
        <begin position="198"/>
        <end position="218"/>
    </location>
</feature>
<organism evidence="3 4">
    <name type="scientific">Aliiruegeria haliotis</name>
    <dbReference type="NCBI Taxonomy" id="1280846"/>
    <lineage>
        <taxon>Bacteria</taxon>
        <taxon>Pseudomonadati</taxon>
        <taxon>Pseudomonadota</taxon>
        <taxon>Alphaproteobacteria</taxon>
        <taxon>Rhodobacterales</taxon>
        <taxon>Roseobacteraceae</taxon>
        <taxon>Aliiruegeria</taxon>
    </lineage>
</organism>
<evidence type="ECO:0000313" key="3">
    <source>
        <dbReference type="EMBL" id="PRY23683.1"/>
    </source>
</evidence>
<dbReference type="AlphaFoldDB" id="A0A2T0RRG7"/>
<feature type="transmembrane region" description="Helical" evidence="1">
    <location>
        <begin position="113"/>
        <end position="131"/>
    </location>
</feature>
<keyword evidence="4" id="KW-1185">Reference proteome</keyword>
<gene>
    <name evidence="3" type="ORF">CLV78_104174</name>
</gene>